<organism evidence="2 3">
    <name type="scientific">Pseudomonas fluorescens</name>
    <dbReference type="NCBI Taxonomy" id="294"/>
    <lineage>
        <taxon>Bacteria</taxon>
        <taxon>Pseudomonadati</taxon>
        <taxon>Pseudomonadota</taxon>
        <taxon>Gammaproteobacteria</taxon>
        <taxon>Pseudomonadales</taxon>
        <taxon>Pseudomonadaceae</taxon>
        <taxon>Pseudomonas</taxon>
    </lineage>
</organism>
<protein>
    <recommendedName>
        <fullName evidence="1">RES domain-containing protein</fullName>
    </recommendedName>
</protein>
<dbReference type="EMBL" id="CABVHW010000002">
    <property type="protein sequence ID" value="VVN81553.1"/>
    <property type="molecule type" value="Genomic_DNA"/>
</dbReference>
<proteinExistence type="predicted"/>
<dbReference type="Pfam" id="PF08808">
    <property type="entry name" value="RES"/>
    <property type="match status" value="1"/>
</dbReference>
<feature type="domain" description="RES" evidence="1">
    <location>
        <begin position="198"/>
        <end position="352"/>
    </location>
</feature>
<evidence type="ECO:0000313" key="2">
    <source>
        <dbReference type="EMBL" id="VVN81553.1"/>
    </source>
</evidence>
<gene>
    <name evidence="2" type="ORF">PS710_01160</name>
</gene>
<accession>A0A5E7B6G2</accession>
<evidence type="ECO:0000259" key="1">
    <source>
        <dbReference type="SMART" id="SM00953"/>
    </source>
</evidence>
<name>A0A5E7B6G2_PSEFL</name>
<dbReference type="Proteomes" id="UP000381093">
    <property type="component" value="Unassembled WGS sequence"/>
</dbReference>
<dbReference type="AlphaFoldDB" id="A0A5E7B6G2"/>
<sequence length="410" mass="45352">MAENVNVCSECAFDPFLGEQIQLNGRAVVCGLCNLTRTCSPLSEIVTCVEDALGKHVCVGTHRHVGSDGDFSVTHGESIEHWIILMFGCSASEPVVGAVCSNLTSFRRDDEYLKRSFTHEHIGLKWGEFEEGVKHGSRFFNQHAREYLDWLFEGLHKYSAESEALAVVRVLTPENAPPIYRARTCMTSSSVDEISADPATKLGAPPKALAGEGRMNPNGVPAFYGAFKRITCVAELRPPVSGTVVSGEFRLNKPVSVLDFERFENADLGLEPSVFDPDYFRKSGRREFLKYLHEKITAPVLPGSERNYLVSQFIAEYLATCVEPRIDGVIFKSVQDPSGSNITLFSHVVCVETALQWEFDGSHGVRGPRQSDPPRISYVNESLVQHSIAAVEYRPVDNVILENAKSCETT</sequence>
<dbReference type="InterPro" id="IPR014914">
    <property type="entry name" value="RES_dom"/>
</dbReference>
<dbReference type="SMART" id="SM00953">
    <property type="entry name" value="RES"/>
    <property type="match status" value="1"/>
</dbReference>
<dbReference type="RefSeq" id="WP_224794232.1">
    <property type="nucleotide sequence ID" value="NZ_CABVHW010000002.1"/>
</dbReference>
<reference evidence="2 3" key="1">
    <citation type="submission" date="2019-09" db="EMBL/GenBank/DDBJ databases">
        <authorList>
            <person name="Chandra G."/>
            <person name="Truman W A."/>
        </authorList>
    </citation>
    <scope>NUCLEOTIDE SEQUENCE [LARGE SCALE GENOMIC DNA]</scope>
    <source>
        <strain evidence="2">PS710</strain>
    </source>
</reference>
<evidence type="ECO:0000313" key="3">
    <source>
        <dbReference type="Proteomes" id="UP000381093"/>
    </source>
</evidence>